<evidence type="ECO:0000256" key="1">
    <source>
        <dbReference type="ARBA" id="ARBA00004167"/>
    </source>
</evidence>
<evidence type="ECO:0000256" key="7">
    <source>
        <dbReference type="ARBA" id="ARBA00022729"/>
    </source>
</evidence>
<dbReference type="AlphaFoldDB" id="A0A1I7UM65"/>
<feature type="transmembrane region" description="Helical" evidence="11">
    <location>
        <begin position="192"/>
        <end position="210"/>
    </location>
</feature>
<keyword evidence="4" id="KW-0328">Glycosyltransferase</keyword>
<comment type="subcellular location">
    <subcellularLocation>
        <location evidence="1">Membrane</location>
        <topology evidence="1">Single-pass membrane protein</topology>
    </subcellularLocation>
</comment>
<dbReference type="GO" id="GO:0015020">
    <property type="term" value="F:glucuronosyltransferase activity"/>
    <property type="evidence" value="ECO:0007669"/>
    <property type="project" value="UniProtKB-EC"/>
</dbReference>
<name>A0A1I7UM65_9PELO</name>
<dbReference type="EC" id="2.4.1.17" evidence="3"/>
<evidence type="ECO:0000256" key="6">
    <source>
        <dbReference type="ARBA" id="ARBA00022692"/>
    </source>
</evidence>
<dbReference type="STRING" id="1561998.A0A1I7UM65"/>
<dbReference type="PANTHER" id="PTHR48043">
    <property type="entry name" value="EG:EG0003.4 PROTEIN-RELATED"/>
    <property type="match status" value="1"/>
</dbReference>
<evidence type="ECO:0000256" key="9">
    <source>
        <dbReference type="ARBA" id="ARBA00023136"/>
    </source>
</evidence>
<dbReference type="Proteomes" id="UP000095282">
    <property type="component" value="Unplaced"/>
</dbReference>
<dbReference type="FunFam" id="3.40.50.2000:FF:000038">
    <property type="entry name" value="UDP-GlucuronosylTransferase"/>
    <property type="match status" value="1"/>
</dbReference>
<reference evidence="13" key="1">
    <citation type="submission" date="2016-11" db="UniProtKB">
        <authorList>
            <consortium name="WormBaseParasite"/>
        </authorList>
    </citation>
    <scope>IDENTIFICATION</scope>
</reference>
<evidence type="ECO:0000256" key="8">
    <source>
        <dbReference type="ARBA" id="ARBA00022989"/>
    </source>
</evidence>
<keyword evidence="5" id="KW-0808">Transferase</keyword>
<comment type="similarity">
    <text evidence="2">Belongs to the UDP-glycosyltransferase family.</text>
</comment>
<evidence type="ECO:0000313" key="12">
    <source>
        <dbReference type="Proteomes" id="UP000095282"/>
    </source>
</evidence>
<dbReference type="WBParaSite" id="Csp11.Scaffold630.g17358.t1">
    <property type="protein sequence ID" value="Csp11.Scaffold630.g17358.t1"/>
    <property type="gene ID" value="Csp11.Scaffold630.g17358"/>
</dbReference>
<organism evidence="12 13">
    <name type="scientific">Caenorhabditis tropicalis</name>
    <dbReference type="NCBI Taxonomy" id="1561998"/>
    <lineage>
        <taxon>Eukaryota</taxon>
        <taxon>Metazoa</taxon>
        <taxon>Ecdysozoa</taxon>
        <taxon>Nematoda</taxon>
        <taxon>Chromadorea</taxon>
        <taxon>Rhabditida</taxon>
        <taxon>Rhabditina</taxon>
        <taxon>Rhabditomorpha</taxon>
        <taxon>Rhabditoidea</taxon>
        <taxon>Rhabditidae</taxon>
        <taxon>Peloderinae</taxon>
        <taxon>Caenorhabditis</taxon>
    </lineage>
</organism>
<keyword evidence="9 11" id="KW-0472">Membrane</keyword>
<keyword evidence="8 11" id="KW-1133">Transmembrane helix</keyword>
<dbReference type="Gene3D" id="3.40.50.2000">
    <property type="entry name" value="Glycogen Phosphorylase B"/>
    <property type="match status" value="1"/>
</dbReference>
<dbReference type="InterPro" id="IPR002213">
    <property type="entry name" value="UDP_glucos_trans"/>
</dbReference>
<evidence type="ECO:0000256" key="10">
    <source>
        <dbReference type="ARBA" id="ARBA00047475"/>
    </source>
</evidence>
<evidence type="ECO:0000256" key="2">
    <source>
        <dbReference type="ARBA" id="ARBA00009995"/>
    </source>
</evidence>
<evidence type="ECO:0000256" key="5">
    <source>
        <dbReference type="ARBA" id="ARBA00022679"/>
    </source>
</evidence>
<comment type="catalytic activity">
    <reaction evidence="10">
        <text>glucuronate acceptor + UDP-alpha-D-glucuronate = acceptor beta-D-glucuronoside + UDP + H(+)</text>
        <dbReference type="Rhea" id="RHEA:21032"/>
        <dbReference type="ChEBI" id="CHEBI:15378"/>
        <dbReference type="ChEBI" id="CHEBI:58052"/>
        <dbReference type="ChEBI" id="CHEBI:58223"/>
        <dbReference type="ChEBI" id="CHEBI:132367"/>
        <dbReference type="ChEBI" id="CHEBI:132368"/>
        <dbReference type="EC" id="2.4.1.17"/>
    </reaction>
</comment>
<protein>
    <recommendedName>
        <fullName evidence="3">glucuronosyltransferase</fullName>
        <ecNumber evidence="3">2.4.1.17</ecNumber>
    </recommendedName>
</protein>
<evidence type="ECO:0000256" key="11">
    <source>
        <dbReference type="SAM" id="Phobius"/>
    </source>
</evidence>
<accession>A0A1I7UM65</accession>
<keyword evidence="12" id="KW-1185">Reference proteome</keyword>
<evidence type="ECO:0000313" key="13">
    <source>
        <dbReference type="WBParaSite" id="Csp11.Scaffold630.g17358.t1"/>
    </source>
</evidence>
<keyword evidence="7" id="KW-0732">Signal</keyword>
<dbReference type="InterPro" id="IPR050271">
    <property type="entry name" value="UDP-glycosyltransferase"/>
</dbReference>
<keyword evidence="6 11" id="KW-0812">Transmembrane</keyword>
<proteinExistence type="inferred from homology"/>
<evidence type="ECO:0000256" key="3">
    <source>
        <dbReference type="ARBA" id="ARBA00012544"/>
    </source>
</evidence>
<dbReference type="SUPFAM" id="SSF53756">
    <property type="entry name" value="UDP-Glycosyltransferase/glycogen phosphorylase"/>
    <property type="match status" value="1"/>
</dbReference>
<dbReference type="PANTHER" id="PTHR48043:SF26">
    <property type="entry name" value="UDP-GLUCURONOSYLTRANSFERASE"/>
    <property type="match status" value="1"/>
</dbReference>
<dbReference type="CDD" id="cd03784">
    <property type="entry name" value="GT1_Gtf-like"/>
    <property type="match status" value="1"/>
</dbReference>
<dbReference type="eggNOG" id="KOG1192">
    <property type="taxonomic scope" value="Eukaryota"/>
</dbReference>
<dbReference type="GO" id="GO:0016020">
    <property type="term" value="C:membrane"/>
    <property type="evidence" value="ECO:0007669"/>
    <property type="project" value="UniProtKB-SubCell"/>
</dbReference>
<dbReference type="Pfam" id="PF00201">
    <property type="entry name" value="UDPGT"/>
    <property type="match status" value="1"/>
</dbReference>
<evidence type="ECO:0000256" key="4">
    <source>
        <dbReference type="ARBA" id="ARBA00022676"/>
    </source>
</evidence>
<sequence>MTIRERLMNLIQFYFGKYIFSNILDHEYKMAKEILGIQRSWREILPEASFIFSNHIPFLDFPSPTFDKIIPIGGFTVKTNEKSIKLEKKWDDILRIRKKNVLISFGSNSKSVDMPEVYKKNLLEVFKSMPDTNFIWKYENESEGIARNLDNVHISSWIPQNELLADPRINLFVTHGGLASVMELALLGKPSVMVFLAVNISLILFFRFQFSLIKEEMLKC</sequence>